<accession>A0ABP3G7J2</accession>
<dbReference type="Proteomes" id="UP001501822">
    <property type="component" value="Unassembled WGS sequence"/>
</dbReference>
<feature type="region of interest" description="Disordered" evidence="1">
    <location>
        <begin position="158"/>
        <end position="277"/>
    </location>
</feature>
<feature type="compositionally biased region" description="Low complexity" evidence="1">
    <location>
        <begin position="258"/>
        <end position="269"/>
    </location>
</feature>
<comment type="caution">
    <text evidence="3">The sequence shown here is derived from an EMBL/GenBank/DDBJ whole genome shotgun (WGS) entry which is preliminary data.</text>
</comment>
<feature type="transmembrane region" description="Helical" evidence="2">
    <location>
        <begin position="12"/>
        <end position="33"/>
    </location>
</feature>
<dbReference type="EMBL" id="BAAABM010000017">
    <property type="protein sequence ID" value="GAA0337814.1"/>
    <property type="molecule type" value="Genomic_DNA"/>
</dbReference>
<keyword evidence="2" id="KW-0472">Membrane</keyword>
<name>A0ABP3G7J2_9ACTN</name>
<dbReference type="RefSeq" id="WP_252810714.1">
    <property type="nucleotide sequence ID" value="NZ_BAAABM010000017.1"/>
</dbReference>
<evidence type="ECO:0000313" key="4">
    <source>
        <dbReference type="Proteomes" id="UP001501822"/>
    </source>
</evidence>
<protein>
    <submittedName>
        <fullName evidence="3">Uncharacterized protein</fullName>
    </submittedName>
</protein>
<keyword evidence="4" id="KW-1185">Reference proteome</keyword>
<feature type="transmembrane region" description="Helical" evidence="2">
    <location>
        <begin position="126"/>
        <end position="147"/>
    </location>
</feature>
<evidence type="ECO:0000256" key="1">
    <source>
        <dbReference type="SAM" id="MobiDB-lite"/>
    </source>
</evidence>
<reference evidence="4" key="1">
    <citation type="journal article" date="2019" name="Int. J. Syst. Evol. Microbiol.">
        <title>The Global Catalogue of Microorganisms (GCM) 10K type strain sequencing project: providing services to taxonomists for standard genome sequencing and annotation.</title>
        <authorList>
            <consortium name="The Broad Institute Genomics Platform"/>
            <consortium name="The Broad Institute Genome Sequencing Center for Infectious Disease"/>
            <person name="Wu L."/>
            <person name="Ma J."/>
        </authorList>
    </citation>
    <scope>NUCLEOTIDE SEQUENCE [LARGE SCALE GENOMIC DNA]</scope>
    <source>
        <strain evidence="4">JCM 3146</strain>
    </source>
</reference>
<feature type="transmembrane region" description="Helical" evidence="2">
    <location>
        <begin position="53"/>
        <end position="71"/>
    </location>
</feature>
<sequence length="277" mass="28744">MNNDAAQRLRGPGAWVLLASVALQFVSGLIALSTGRGTDFSYRAYNFVAYDNFFAGLAVIGVVVVAVALASRLGGAPVAQARNVALAGAILLGVMGLVEVIAILGGLTAGGDSPGVILDVPASAKFAMFLYGVAKLAVGAVATFYAFSTFQSLQPVPPAGPQYPQQGYGQPAQPYGPAYGQQQPYGQPGQPYGQPQVQQPYGQQSPYPQQGYDPSAYYQQRPAQPAQPAPPAQPAGQGEGEWTRAYGSTDLPVPKETSSGSGESDQSSSADPYRPPE</sequence>
<keyword evidence="2" id="KW-1133">Transmembrane helix</keyword>
<feature type="transmembrane region" description="Helical" evidence="2">
    <location>
        <begin position="83"/>
        <end position="106"/>
    </location>
</feature>
<feature type="compositionally biased region" description="Low complexity" evidence="1">
    <location>
        <begin position="162"/>
        <end position="224"/>
    </location>
</feature>
<keyword evidence="2" id="KW-0812">Transmembrane</keyword>
<evidence type="ECO:0000313" key="3">
    <source>
        <dbReference type="EMBL" id="GAA0337814.1"/>
    </source>
</evidence>
<organism evidence="3 4">
    <name type="scientific">Actinoallomurus spadix</name>
    <dbReference type="NCBI Taxonomy" id="79912"/>
    <lineage>
        <taxon>Bacteria</taxon>
        <taxon>Bacillati</taxon>
        <taxon>Actinomycetota</taxon>
        <taxon>Actinomycetes</taxon>
        <taxon>Streptosporangiales</taxon>
        <taxon>Thermomonosporaceae</taxon>
        <taxon>Actinoallomurus</taxon>
    </lineage>
</organism>
<proteinExistence type="predicted"/>
<gene>
    <name evidence="3" type="ORF">GCM10010151_29420</name>
</gene>
<evidence type="ECO:0000256" key="2">
    <source>
        <dbReference type="SAM" id="Phobius"/>
    </source>
</evidence>